<dbReference type="RefSeq" id="WP_075735687.1">
    <property type="nucleotide sequence ID" value="NZ_CP009249.1"/>
</dbReference>
<accession>A0A1L7D564</accession>
<dbReference type="Proteomes" id="UP000185491">
    <property type="component" value="Chromosome"/>
</dbReference>
<dbReference type="STRING" id="161895.CPHO_10695"/>
<feature type="transmembrane region" description="Helical" evidence="1">
    <location>
        <begin position="121"/>
        <end position="141"/>
    </location>
</feature>
<evidence type="ECO:0000313" key="2">
    <source>
        <dbReference type="EMBL" id="APT93279.1"/>
    </source>
</evidence>
<evidence type="ECO:0000256" key="1">
    <source>
        <dbReference type="SAM" id="Phobius"/>
    </source>
</evidence>
<proteinExistence type="predicted"/>
<dbReference type="AlphaFoldDB" id="A0A1L7D564"/>
<evidence type="ECO:0008006" key="4">
    <source>
        <dbReference type="Google" id="ProtNLM"/>
    </source>
</evidence>
<feature type="transmembrane region" description="Helical" evidence="1">
    <location>
        <begin position="31"/>
        <end position="54"/>
    </location>
</feature>
<keyword evidence="3" id="KW-1185">Reference proteome</keyword>
<evidence type="ECO:0000313" key="3">
    <source>
        <dbReference type="Proteomes" id="UP000185491"/>
    </source>
</evidence>
<dbReference type="KEGG" id="cpho:CPHO_10695"/>
<keyword evidence="1" id="KW-0472">Membrane</keyword>
<keyword evidence="1" id="KW-1133">Transmembrane helix</keyword>
<gene>
    <name evidence="2" type="ORF">CPHO_10695</name>
</gene>
<dbReference type="OrthoDB" id="4426699at2"/>
<keyword evidence="1" id="KW-0812">Transmembrane</keyword>
<dbReference type="InterPro" id="IPR021517">
    <property type="entry name" value="DUF3180"/>
</dbReference>
<dbReference type="Pfam" id="PF11377">
    <property type="entry name" value="DUF3180"/>
    <property type="match status" value="1"/>
</dbReference>
<dbReference type="EMBL" id="CP009249">
    <property type="protein sequence ID" value="APT93279.1"/>
    <property type="molecule type" value="Genomic_DNA"/>
</dbReference>
<reference evidence="2 3" key="1">
    <citation type="submission" date="2014-08" db="EMBL/GenBank/DDBJ databases">
        <title>Complete genome sequence of Corynebacterium phocae M408/89/1(T)(=DSM 44612(T)), isolated from the common seal (Phoca vitulina).</title>
        <authorList>
            <person name="Ruckert C."/>
            <person name="Albersmeier A."/>
            <person name="Winkler A."/>
            <person name="Kalinowski J."/>
        </authorList>
    </citation>
    <scope>NUCLEOTIDE SEQUENCE [LARGE SCALE GENOMIC DNA]</scope>
    <source>
        <strain evidence="2 3">M408/89/1</strain>
    </source>
</reference>
<sequence>MKRTSLKALVAVAGFLVAAFAIVTPAFYGNIYSIPVTVSVTLWLMTVVCVMLAFKVRAAKKDDGLGIGLDRSQLNPMTVANFMLVGKASAWTGAVVAGAYGGIGCYVFPRVNELAAAADDLWGVIFCISGGVAMAASGYYLEGQCEAPPPPDGVGA</sequence>
<organism evidence="2 3">
    <name type="scientific">Corynebacterium phocae</name>
    <dbReference type="NCBI Taxonomy" id="161895"/>
    <lineage>
        <taxon>Bacteria</taxon>
        <taxon>Bacillati</taxon>
        <taxon>Actinomycetota</taxon>
        <taxon>Actinomycetes</taxon>
        <taxon>Mycobacteriales</taxon>
        <taxon>Corynebacteriaceae</taxon>
        <taxon>Corynebacterium</taxon>
    </lineage>
</organism>
<feature type="transmembrane region" description="Helical" evidence="1">
    <location>
        <begin position="90"/>
        <end position="109"/>
    </location>
</feature>
<protein>
    <recommendedName>
        <fullName evidence="4">DUF3180 domain-containing protein</fullName>
    </recommendedName>
</protein>
<name>A0A1L7D564_9CORY</name>